<reference evidence="11" key="1">
    <citation type="submission" date="2025-08" db="UniProtKB">
        <authorList>
            <consortium name="RefSeq"/>
        </authorList>
    </citation>
    <scope>IDENTIFICATION</scope>
    <source>
        <tissue evidence="11">Blood</tissue>
    </source>
</reference>
<evidence type="ECO:0000256" key="5">
    <source>
        <dbReference type="ARBA" id="ARBA00022481"/>
    </source>
</evidence>
<dbReference type="Pfam" id="PF00125">
    <property type="entry name" value="Histone"/>
    <property type="match status" value="1"/>
</dbReference>
<dbReference type="GO" id="GO:0000786">
    <property type="term" value="C:nucleosome"/>
    <property type="evidence" value="ECO:0007669"/>
    <property type="project" value="UniProtKB-KW"/>
</dbReference>
<dbReference type="GeneID" id="111173318"/>
<keyword evidence="8" id="KW-0544">Nucleosome core</keyword>
<dbReference type="FunFam" id="1.10.20.10:FF:000085">
    <property type="entry name" value="Histone H3.2"/>
    <property type="match status" value="1"/>
</dbReference>
<dbReference type="KEGG" id="dle:111173318"/>
<evidence type="ECO:0000256" key="1">
    <source>
        <dbReference type="ARBA" id="ARBA00004123"/>
    </source>
</evidence>
<dbReference type="AlphaFoldDB" id="A0A7F8K936"/>
<dbReference type="GO" id="GO:0005634">
    <property type="term" value="C:nucleus"/>
    <property type="evidence" value="ECO:0007669"/>
    <property type="project" value="UniProtKB-SubCell"/>
</dbReference>
<keyword evidence="7" id="KW-0539">Nucleus</keyword>
<dbReference type="InParanoid" id="A0A7F8K936"/>
<dbReference type="SUPFAM" id="SSF47113">
    <property type="entry name" value="Histone-fold"/>
    <property type="match status" value="1"/>
</dbReference>
<dbReference type="InterPro" id="IPR009072">
    <property type="entry name" value="Histone-fold"/>
</dbReference>
<proteinExistence type="inferred from homology"/>
<protein>
    <submittedName>
        <fullName evidence="11">Histone H3.3-like</fullName>
    </submittedName>
</protein>
<dbReference type="Gene3D" id="1.10.20.10">
    <property type="entry name" value="Histone, subunit A"/>
    <property type="match status" value="1"/>
</dbReference>
<name>A0A7F8K936_DELLE</name>
<dbReference type="InterPro" id="IPR007125">
    <property type="entry name" value="H2A/H2B/H3"/>
</dbReference>
<evidence type="ECO:0000256" key="2">
    <source>
        <dbReference type="ARBA" id="ARBA00004286"/>
    </source>
</evidence>
<dbReference type="SMART" id="SM00428">
    <property type="entry name" value="H3"/>
    <property type="match status" value="1"/>
</dbReference>
<accession>A0A7F8K936</accession>
<keyword evidence="5" id="KW-0488">Methylation</keyword>
<feature type="domain" description="Core Histone H2A/H2B/H3" evidence="9">
    <location>
        <begin position="37"/>
        <end position="120"/>
    </location>
</feature>
<dbReference type="PRINTS" id="PR00622">
    <property type="entry name" value="HISTONEH3"/>
</dbReference>
<sequence length="127" mass="14856">MLTKRTACRSSGRKAPARSWPLRLLEKSPLYRRGEKTSPRQAQICYQKSTELLIWKLIFQRWIREIAQDFKTDWRFPSAATGVLQEASEAYLVGLLEGPNLRAVRAKRVTIRPKDIQLARWMWGERA</sequence>
<evidence type="ECO:0000256" key="3">
    <source>
        <dbReference type="ARBA" id="ARBA00010343"/>
    </source>
</evidence>
<evidence type="ECO:0000256" key="6">
    <source>
        <dbReference type="ARBA" id="ARBA00023125"/>
    </source>
</evidence>
<dbReference type="GO" id="GO:0046982">
    <property type="term" value="F:protein heterodimerization activity"/>
    <property type="evidence" value="ECO:0007669"/>
    <property type="project" value="InterPro"/>
</dbReference>
<evidence type="ECO:0000256" key="7">
    <source>
        <dbReference type="ARBA" id="ARBA00023242"/>
    </source>
</evidence>
<evidence type="ECO:0000256" key="8">
    <source>
        <dbReference type="ARBA" id="ARBA00023269"/>
    </source>
</evidence>
<evidence type="ECO:0000313" key="11">
    <source>
        <dbReference type="RefSeq" id="XP_030619316.1"/>
    </source>
</evidence>
<evidence type="ECO:0000313" key="10">
    <source>
        <dbReference type="Proteomes" id="UP000248483"/>
    </source>
</evidence>
<keyword evidence="10" id="KW-1185">Reference proteome</keyword>
<dbReference type="Proteomes" id="UP000248483">
    <property type="component" value="Unplaced"/>
</dbReference>
<evidence type="ECO:0000256" key="4">
    <source>
        <dbReference type="ARBA" id="ARBA00022454"/>
    </source>
</evidence>
<dbReference type="GO" id="GO:0030527">
    <property type="term" value="F:structural constituent of chromatin"/>
    <property type="evidence" value="ECO:0007669"/>
    <property type="project" value="InterPro"/>
</dbReference>
<gene>
    <name evidence="11" type="primary">LOC111173318</name>
</gene>
<organism evidence="10 11">
    <name type="scientific">Delphinapterus leucas</name>
    <name type="common">Beluga whale</name>
    <dbReference type="NCBI Taxonomy" id="9749"/>
    <lineage>
        <taxon>Eukaryota</taxon>
        <taxon>Metazoa</taxon>
        <taxon>Chordata</taxon>
        <taxon>Craniata</taxon>
        <taxon>Vertebrata</taxon>
        <taxon>Euteleostomi</taxon>
        <taxon>Mammalia</taxon>
        <taxon>Eutheria</taxon>
        <taxon>Laurasiatheria</taxon>
        <taxon>Artiodactyla</taxon>
        <taxon>Whippomorpha</taxon>
        <taxon>Cetacea</taxon>
        <taxon>Odontoceti</taxon>
        <taxon>Monodontidae</taxon>
        <taxon>Delphinapterus</taxon>
    </lineage>
</organism>
<evidence type="ECO:0000259" key="9">
    <source>
        <dbReference type="Pfam" id="PF00125"/>
    </source>
</evidence>
<dbReference type="InterPro" id="IPR000164">
    <property type="entry name" value="Histone_H3/CENP-A"/>
</dbReference>
<comment type="similarity">
    <text evidence="3">Belongs to the histone H3 family.</text>
</comment>
<comment type="subcellular location">
    <subcellularLocation>
        <location evidence="2">Chromosome</location>
    </subcellularLocation>
    <subcellularLocation>
        <location evidence="1">Nucleus</location>
    </subcellularLocation>
</comment>
<dbReference type="RefSeq" id="XP_030619316.1">
    <property type="nucleotide sequence ID" value="XM_030763456.1"/>
</dbReference>
<keyword evidence="6" id="KW-0238">DNA-binding</keyword>
<dbReference type="GO" id="GO:0003677">
    <property type="term" value="F:DNA binding"/>
    <property type="evidence" value="ECO:0007669"/>
    <property type="project" value="UniProtKB-KW"/>
</dbReference>
<keyword evidence="4" id="KW-0158">Chromosome</keyword>
<dbReference type="PANTHER" id="PTHR11426">
    <property type="entry name" value="HISTONE H3"/>
    <property type="match status" value="1"/>
</dbReference>